<dbReference type="RefSeq" id="XP_016764650.1">
    <property type="nucleotide sequence ID" value="XM_016903250.1"/>
</dbReference>
<organism evidence="1 2">
    <name type="scientific">Sphaerulina musiva (strain SO2202)</name>
    <name type="common">Poplar stem canker fungus</name>
    <name type="synonym">Septoria musiva</name>
    <dbReference type="NCBI Taxonomy" id="692275"/>
    <lineage>
        <taxon>Eukaryota</taxon>
        <taxon>Fungi</taxon>
        <taxon>Dikarya</taxon>
        <taxon>Ascomycota</taxon>
        <taxon>Pezizomycotina</taxon>
        <taxon>Dothideomycetes</taxon>
        <taxon>Dothideomycetidae</taxon>
        <taxon>Mycosphaerellales</taxon>
        <taxon>Mycosphaerellaceae</taxon>
        <taxon>Sphaerulina</taxon>
    </lineage>
</organism>
<dbReference type="HOGENOM" id="CLU_2711802_0_0_1"/>
<feature type="non-terminal residue" evidence="1">
    <location>
        <position position="1"/>
    </location>
</feature>
<reference evidence="1 2" key="1">
    <citation type="journal article" date="2012" name="PLoS Pathog.">
        <title>Diverse lifestyles and strategies of plant pathogenesis encoded in the genomes of eighteen Dothideomycetes fungi.</title>
        <authorList>
            <person name="Ohm R.A."/>
            <person name="Feau N."/>
            <person name="Henrissat B."/>
            <person name="Schoch C.L."/>
            <person name="Horwitz B.A."/>
            <person name="Barry K.W."/>
            <person name="Condon B.J."/>
            <person name="Copeland A.C."/>
            <person name="Dhillon B."/>
            <person name="Glaser F."/>
            <person name="Hesse C.N."/>
            <person name="Kosti I."/>
            <person name="LaButti K."/>
            <person name="Lindquist E.A."/>
            <person name="Lucas S."/>
            <person name="Salamov A.A."/>
            <person name="Bradshaw R.E."/>
            <person name="Ciuffetti L."/>
            <person name="Hamelin R.C."/>
            <person name="Kema G.H.J."/>
            <person name="Lawrence C."/>
            <person name="Scott J.A."/>
            <person name="Spatafora J.W."/>
            <person name="Turgeon B.G."/>
            <person name="de Wit P.J.G.M."/>
            <person name="Zhong S."/>
            <person name="Goodwin S.B."/>
            <person name="Grigoriev I.V."/>
        </authorList>
    </citation>
    <scope>NUCLEOTIDE SEQUENCE [LARGE SCALE GENOMIC DNA]</scope>
    <source>
        <strain evidence="1 2">SO2202</strain>
    </source>
</reference>
<evidence type="ECO:0000313" key="2">
    <source>
        <dbReference type="Proteomes" id="UP000016931"/>
    </source>
</evidence>
<accession>N1QMB9</accession>
<dbReference type="Proteomes" id="UP000016931">
    <property type="component" value="Unassembled WGS sequence"/>
</dbReference>
<evidence type="ECO:0000313" key="1">
    <source>
        <dbReference type="EMBL" id="EMF16529.1"/>
    </source>
</evidence>
<gene>
    <name evidence="1" type="ORF">SEPMUDRAFT_145762</name>
</gene>
<dbReference type="GeneID" id="27900387"/>
<name>N1QMB9_SPHMS</name>
<dbReference type="AlphaFoldDB" id="N1QMB9"/>
<keyword evidence="2" id="KW-1185">Reference proteome</keyword>
<proteinExistence type="predicted"/>
<protein>
    <submittedName>
        <fullName evidence="1">Uncharacterized protein</fullName>
    </submittedName>
</protein>
<dbReference type="EMBL" id="KB456260">
    <property type="protein sequence ID" value="EMF16529.1"/>
    <property type="molecule type" value="Genomic_DNA"/>
</dbReference>
<sequence>RTLSYTGHANGQGTGLCDERACAGVAFEGGAGSERWELFDAETTKSLFTLSVVGHGGGVGGVRGGGSVGSEEV</sequence>